<dbReference type="AlphaFoldDB" id="A0A1U8AL86"/>
<sequence>MRWEIELNAPASMEEFLNQAAKFMKVEEALRSQLEMSGKRKRIEEESGSSKQCRKSKSPRRSRSPRNRRKAAGLRDDVHTPPVHNRNYTALNAKRGEILMQIKMAEYVRWPPLMRGDPANKNPNMYCHFRRDIGHDTKNCLNLKDEVEKLIRRGYLKQFIKREDRG</sequence>
<dbReference type="OrthoDB" id="1740536at2759"/>
<gene>
    <name evidence="3" type="primary">LOC104605153</name>
</gene>
<dbReference type="eggNOG" id="ENOG502SYWN">
    <property type="taxonomic scope" value="Eukaryota"/>
</dbReference>
<accession>A0A1U8AL86</accession>
<feature type="region of interest" description="Disordered" evidence="1">
    <location>
        <begin position="33"/>
        <end position="85"/>
    </location>
</feature>
<evidence type="ECO:0000313" key="2">
    <source>
        <dbReference type="Proteomes" id="UP000189703"/>
    </source>
</evidence>
<protein>
    <submittedName>
        <fullName evidence="3">Uncharacterized protein LOC104605153</fullName>
    </submittedName>
</protein>
<dbReference type="GeneID" id="104605153"/>
<dbReference type="OMA" id="NTPRVHI"/>
<keyword evidence="2" id="KW-1185">Reference proteome</keyword>
<feature type="compositionally biased region" description="Basic residues" evidence="1">
    <location>
        <begin position="52"/>
        <end position="72"/>
    </location>
</feature>
<dbReference type="Proteomes" id="UP000189703">
    <property type="component" value="Unplaced"/>
</dbReference>
<evidence type="ECO:0000313" key="3">
    <source>
        <dbReference type="RefSeq" id="XP_010268094.1"/>
    </source>
</evidence>
<dbReference type="PANTHER" id="PTHR33223:SF10">
    <property type="entry name" value="AMINOTRANSFERASE-LIKE PLANT MOBILE DOMAIN-CONTAINING PROTEIN"/>
    <property type="match status" value="1"/>
</dbReference>
<proteinExistence type="predicted"/>
<organism evidence="2 3">
    <name type="scientific">Nelumbo nucifera</name>
    <name type="common">Sacred lotus</name>
    <dbReference type="NCBI Taxonomy" id="4432"/>
    <lineage>
        <taxon>Eukaryota</taxon>
        <taxon>Viridiplantae</taxon>
        <taxon>Streptophyta</taxon>
        <taxon>Embryophyta</taxon>
        <taxon>Tracheophyta</taxon>
        <taxon>Spermatophyta</taxon>
        <taxon>Magnoliopsida</taxon>
        <taxon>Proteales</taxon>
        <taxon>Nelumbonaceae</taxon>
        <taxon>Nelumbo</taxon>
    </lineage>
</organism>
<dbReference type="PANTHER" id="PTHR33223">
    <property type="entry name" value="CCHC-TYPE DOMAIN-CONTAINING PROTEIN"/>
    <property type="match status" value="1"/>
</dbReference>
<dbReference type="KEGG" id="nnu:104605153"/>
<evidence type="ECO:0000256" key="1">
    <source>
        <dbReference type="SAM" id="MobiDB-lite"/>
    </source>
</evidence>
<reference evidence="3" key="1">
    <citation type="submission" date="2025-08" db="UniProtKB">
        <authorList>
            <consortium name="RefSeq"/>
        </authorList>
    </citation>
    <scope>IDENTIFICATION</scope>
</reference>
<dbReference type="RefSeq" id="XP_010268094.1">
    <property type="nucleotide sequence ID" value="XM_010269792.1"/>
</dbReference>
<name>A0A1U8AL86_NELNU</name>
<dbReference type="InParanoid" id="A0A1U8AL86"/>